<evidence type="ECO:0000256" key="7">
    <source>
        <dbReference type="ARBA" id="ARBA00039272"/>
    </source>
</evidence>
<dbReference type="GO" id="GO:0036038">
    <property type="term" value="C:MKS complex"/>
    <property type="evidence" value="ECO:0007669"/>
    <property type="project" value="TreeGrafter"/>
</dbReference>
<evidence type="ECO:0000313" key="8">
    <source>
        <dbReference type="EMBL" id="KAJ8922196.1"/>
    </source>
</evidence>
<reference evidence="8 9" key="1">
    <citation type="journal article" date="2023" name="Insect Mol. Biol.">
        <title>Genome sequencing provides insights into the evolution of gene families encoding plant cell wall-degrading enzymes in longhorned beetles.</title>
        <authorList>
            <person name="Shin N.R."/>
            <person name="Okamura Y."/>
            <person name="Kirsch R."/>
            <person name="Pauchet Y."/>
        </authorList>
    </citation>
    <scope>NUCLEOTIDE SEQUENCE [LARGE SCALE GENOMIC DNA]</scope>
    <source>
        <strain evidence="8">EAD_L_NR</strain>
    </source>
</reference>
<evidence type="ECO:0000256" key="4">
    <source>
        <dbReference type="ARBA" id="ARBA00023212"/>
    </source>
</evidence>
<comment type="subcellular location">
    <subcellularLocation>
        <location evidence="1">Cytoplasm</location>
        <location evidence="1">Cytoskeleton</location>
        <location evidence="1">Cilium basal body</location>
    </subcellularLocation>
</comment>
<gene>
    <name evidence="8" type="ORF">NQ315_004133</name>
</gene>
<proteinExistence type="inferred from homology"/>
<dbReference type="EMBL" id="JANEYG010000007">
    <property type="protein sequence ID" value="KAJ8922196.1"/>
    <property type="molecule type" value="Genomic_DNA"/>
</dbReference>
<name>A0AAV8W8M2_9CUCU</name>
<keyword evidence="3" id="KW-0970">Cilium biogenesis/degradation</keyword>
<dbReference type="GO" id="GO:0060271">
    <property type="term" value="P:cilium assembly"/>
    <property type="evidence" value="ECO:0007669"/>
    <property type="project" value="TreeGrafter"/>
</dbReference>
<sequence length="176" mass="20158">MAEVHIIGQINQAKDFPKQHLFCKWHLQIGNNWRVISGKREGQTQVSYSQFGGTTTWSFPIDIHLATAGLQGWPKIYIEVYHLDWLGRSHLFGYGLVTVPTSPGSHTLDCYTWRPFGSLRERFVQYFLGGGLQLKYPDLIFSSGERYKLSTEAMGVVSFDLSVLLRNFTNYGIEYN</sequence>
<comment type="similarity">
    <text evidence="6">Belongs to the B9D family.</text>
</comment>
<keyword evidence="2" id="KW-0963">Cytoplasm</keyword>
<dbReference type="InterPro" id="IPR010796">
    <property type="entry name" value="C2_B9-type_dom"/>
</dbReference>
<dbReference type="PANTHER" id="PTHR12968:SF2">
    <property type="entry name" value="B9 DOMAIN-CONTAINING PROTEIN 2"/>
    <property type="match status" value="1"/>
</dbReference>
<evidence type="ECO:0000313" key="9">
    <source>
        <dbReference type="Proteomes" id="UP001159042"/>
    </source>
</evidence>
<evidence type="ECO:0000256" key="2">
    <source>
        <dbReference type="ARBA" id="ARBA00022490"/>
    </source>
</evidence>
<protein>
    <recommendedName>
        <fullName evidence="7">B9 domain-containing protein 2</fullName>
    </recommendedName>
</protein>
<evidence type="ECO:0000256" key="6">
    <source>
        <dbReference type="ARBA" id="ARBA00038411"/>
    </source>
</evidence>
<keyword evidence="5" id="KW-0966">Cell projection</keyword>
<dbReference type="Pfam" id="PF07162">
    <property type="entry name" value="B9-C2"/>
    <property type="match status" value="1"/>
</dbReference>
<dbReference type="AlphaFoldDB" id="A0AAV8W8M2"/>
<keyword evidence="9" id="KW-1185">Reference proteome</keyword>
<keyword evidence="4" id="KW-0206">Cytoskeleton</keyword>
<organism evidence="8 9">
    <name type="scientific">Exocentrus adspersus</name>
    <dbReference type="NCBI Taxonomy" id="1586481"/>
    <lineage>
        <taxon>Eukaryota</taxon>
        <taxon>Metazoa</taxon>
        <taxon>Ecdysozoa</taxon>
        <taxon>Arthropoda</taxon>
        <taxon>Hexapoda</taxon>
        <taxon>Insecta</taxon>
        <taxon>Pterygota</taxon>
        <taxon>Neoptera</taxon>
        <taxon>Endopterygota</taxon>
        <taxon>Coleoptera</taxon>
        <taxon>Polyphaga</taxon>
        <taxon>Cucujiformia</taxon>
        <taxon>Chrysomeloidea</taxon>
        <taxon>Cerambycidae</taxon>
        <taxon>Lamiinae</taxon>
        <taxon>Acanthocinini</taxon>
        <taxon>Exocentrus</taxon>
    </lineage>
</organism>
<comment type="caution">
    <text evidence="8">The sequence shown here is derived from an EMBL/GenBank/DDBJ whole genome shotgun (WGS) entry which is preliminary data.</text>
</comment>
<accession>A0AAV8W8M2</accession>
<dbReference type="PANTHER" id="PTHR12968">
    <property type="entry name" value="B9 DOMAIN-CONTAINING"/>
    <property type="match status" value="1"/>
</dbReference>
<evidence type="ECO:0000256" key="3">
    <source>
        <dbReference type="ARBA" id="ARBA00022794"/>
    </source>
</evidence>
<evidence type="ECO:0000256" key="1">
    <source>
        <dbReference type="ARBA" id="ARBA00004120"/>
    </source>
</evidence>
<evidence type="ECO:0000256" key="5">
    <source>
        <dbReference type="ARBA" id="ARBA00023273"/>
    </source>
</evidence>
<dbReference type="Proteomes" id="UP001159042">
    <property type="component" value="Unassembled WGS sequence"/>
</dbReference>
<dbReference type="PROSITE" id="PS51381">
    <property type="entry name" value="C2_B9"/>
    <property type="match status" value="1"/>
</dbReference>